<keyword evidence="5 10" id="KW-0326">Glycosidase</keyword>
<sequence>MVRRLTTSVVTAIALTTGALAAQTQQTQEWQQGQWQLRVDSNGLTVRYRSAPVLTAAPPTGMRFGGGDVRLSVLTLRWIGGVGESVWIVGLAPNRLTLLATLPAGSDAWAWLFVNPNLLRGAHLTGNKWQGQTPFGPVMLSLSGTGLTVRWRVSVDRVVAELVSANTDRVTAQVDLVLPTQWLTVSRPTAAPSVHPVDVVQGVTWQFPLIPRPRWWRWNDEAFRLGRQVFVWALPDYRRATEALTRWLRDEWGREVIVRPWTPETVVARGIVVAPHRSPLRDIAARWEPLLRHDLLPEGYALAVTPNGVWILAADEAGAFWGVQTLRQLLRLTDDGALMVPGIFARDDPDFAFRGVHIVVDADSPDIHGRLVERVLAPLKFNHLIVQVDHLKWERHPELWQPWSLPREGAQRLLDIARANGMEVIPLVPTLSHCEYLFGALGGEKPKVNADIAEDPDSAYLYCPTNERTYRLVFDLLDEVLTLFRPTWVHIGHDEVLNRGRFGQCSRCQGTPLHQLFAADVQRLYKFLKARGIGTMMWGDMLLRPDEASDAAHGGEPHNFWLARRLLPKDIVVVDWHYQPAPQYPSVGVLRREGFTVIGATWRNFLNILGFARAARDYGAWGMVQTTWIGFGANRRALQAFPDQFAAYIRAADCFWTAGEQSVWSPAEGQAIFQALWQDTPIRALPGFVVDCSGAANVSVAQLLGLPATAVRTPPHRRWRYRLFWLPIDPHGALKAIALRSVWLNNAPSELTFEVNEAATELTFIHATGFIVPDRVVVGGYELVLDNGEKIKVPLLYGAQLRALTDTRPLRDPNAATAWRWTTSRGTITLSALTVTLPENSNLQRVKFYAADGEATPLLVAVTGVSRPPTATDTGAP</sequence>
<comment type="similarity">
    <text evidence="2">Belongs to the glycosyl hydrolase 20 family.</text>
</comment>
<feature type="domain" description="Glycoside hydrolase family 20 catalytic" evidence="8">
    <location>
        <begin position="409"/>
        <end position="579"/>
    </location>
</feature>
<dbReference type="Pfam" id="PF00728">
    <property type="entry name" value="Glyco_hydro_20"/>
    <property type="match status" value="1"/>
</dbReference>
<dbReference type="PANTHER" id="PTHR22600:SF57">
    <property type="entry name" value="BETA-N-ACETYLHEXOSAMINIDASE"/>
    <property type="match status" value="1"/>
</dbReference>
<dbReference type="InterPro" id="IPR029018">
    <property type="entry name" value="Hex-like_dom2"/>
</dbReference>
<dbReference type="GO" id="GO:0005975">
    <property type="term" value="P:carbohydrate metabolic process"/>
    <property type="evidence" value="ECO:0007669"/>
    <property type="project" value="InterPro"/>
</dbReference>
<evidence type="ECO:0000313" key="11">
    <source>
        <dbReference type="Proteomes" id="UP000236173"/>
    </source>
</evidence>
<keyword evidence="4 10" id="KW-0378">Hydrolase</keyword>
<dbReference type="SUPFAM" id="SSF51445">
    <property type="entry name" value="(Trans)glycosidases"/>
    <property type="match status" value="1"/>
</dbReference>
<name>A0A2H5XFT0_9BACT</name>
<dbReference type="AlphaFoldDB" id="A0A2H5XFT0"/>
<organism evidence="10 11">
    <name type="scientific">Candidatus Fervidibacter japonicus</name>
    <dbReference type="NCBI Taxonomy" id="2035412"/>
    <lineage>
        <taxon>Bacteria</taxon>
        <taxon>Candidatus Fervidibacterota</taxon>
        <taxon>Candidatus Fervidibacter</taxon>
    </lineage>
</organism>
<dbReference type="PRINTS" id="PR00738">
    <property type="entry name" value="GLHYDRLASE20"/>
</dbReference>
<dbReference type="EMBL" id="BEHT01000048">
    <property type="protein sequence ID" value="GBD00039.1"/>
    <property type="molecule type" value="Genomic_DNA"/>
</dbReference>
<dbReference type="PANTHER" id="PTHR22600">
    <property type="entry name" value="BETA-HEXOSAMINIDASE"/>
    <property type="match status" value="1"/>
</dbReference>
<evidence type="ECO:0000313" key="10">
    <source>
        <dbReference type="EMBL" id="GBD00039.1"/>
    </source>
</evidence>
<reference evidence="11" key="1">
    <citation type="submission" date="2017-09" db="EMBL/GenBank/DDBJ databases">
        <title>Metaegenomics of thermophilic ammonia-oxidizing enrichment culture.</title>
        <authorList>
            <person name="Kato S."/>
            <person name="Suzuki K."/>
        </authorList>
    </citation>
    <scope>NUCLEOTIDE SEQUENCE [LARGE SCALE GENOMIC DNA]</scope>
</reference>
<evidence type="ECO:0000259" key="9">
    <source>
        <dbReference type="Pfam" id="PF02838"/>
    </source>
</evidence>
<dbReference type="EC" id="3.2.1.52" evidence="3"/>
<evidence type="ECO:0000256" key="3">
    <source>
        <dbReference type="ARBA" id="ARBA00012663"/>
    </source>
</evidence>
<evidence type="ECO:0000256" key="4">
    <source>
        <dbReference type="ARBA" id="ARBA00022801"/>
    </source>
</evidence>
<evidence type="ECO:0000256" key="5">
    <source>
        <dbReference type="ARBA" id="ARBA00023295"/>
    </source>
</evidence>
<comment type="caution">
    <text evidence="10">The sequence shown here is derived from an EMBL/GenBank/DDBJ whole genome shotgun (WGS) entry which is preliminary data.</text>
</comment>
<accession>A0A2H5XFT0</accession>
<keyword evidence="7" id="KW-0732">Signal</keyword>
<evidence type="ECO:0000256" key="7">
    <source>
        <dbReference type="SAM" id="SignalP"/>
    </source>
</evidence>
<dbReference type="InterPro" id="IPR015882">
    <property type="entry name" value="HEX_bac_N"/>
</dbReference>
<proteinExistence type="inferred from homology"/>
<dbReference type="InterPro" id="IPR025705">
    <property type="entry name" value="Beta_hexosaminidase_sua/sub"/>
</dbReference>
<evidence type="ECO:0000259" key="8">
    <source>
        <dbReference type="Pfam" id="PF00728"/>
    </source>
</evidence>
<dbReference type="InterPro" id="IPR017853">
    <property type="entry name" value="GH"/>
</dbReference>
<dbReference type="Gene3D" id="3.20.20.80">
    <property type="entry name" value="Glycosidases"/>
    <property type="match status" value="1"/>
</dbReference>
<dbReference type="SUPFAM" id="SSF55545">
    <property type="entry name" value="beta-N-acetylhexosaminidase-like domain"/>
    <property type="match status" value="1"/>
</dbReference>
<protein>
    <recommendedName>
        <fullName evidence="3">beta-N-acetylhexosaminidase</fullName>
        <ecNumber evidence="3">3.2.1.52</ecNumber>
    </recommendedName>
</protein>
<dbReference type="Pfam" id="PF02838">
    <property type="entry name" value="Glyco_hydro_20b"/>
    <property type="match status" value="1"/>
</dbReference>
<dbReference type="GO" id="GO:0004563">
    <property type="term" value="F:beta-N-acetylhexosaminidase activity"/>
    <property type="evidence" value="ECO:0007669"/>
    <property type="project" value="UniProtKB-EC"/>
</dbReference>
<feature type="active site" description="Proton donor" evidence="6">
    <location>
        <position position="495"/>
    </location>
</feature>
<feature type="domain" description="Beta-hexosaminidase bacterial type N-terminal" evidence="9">
    <location>
        <begin position="208"/>
        <end position="347"/>
    </location>
</feature>
<evidence type="ECO:0000256" key="6">
    <source>
        <dbReference type="PIRSR" id="PIRSR625705-1"/>
    </source>
</evidence>
<dbReference type="GO" id="GO:0030203">
    <property type="term" value="P:glycosaminoglycan metabolic process"/>
    <property type="evidence" value="ECO:0007669"/>
    <property type="project" value="TreeGrafter"/>
</dbReference>
<feature type="signal peptide" evidence="7">
    <location>
        <begin position="1"/>
        <end position="21"/>
    </location>
</feature>
<dbReference type="Gene3D" id="3.30.379.10">
    <property type="entry name" value="Chitobiase/beta-hexosaminidase domain 2-like"/>
    <property type="match status" value="1"/>
</dbReference>
<gene>
    <name evidence="10" type="primary">exo I</name>
    <name evidence="10" type="ORF">HRbin17_02573</name>
</gene>
<dbReference type="Proteomes" id="UP000236173">
    <property type="component" value="Unassembled WGS sequence"/>
</dbReference>
<feature type="chain" id="PRO_5014171845" description="beta-N-acetylhexosaminidase" evidence="7">
    <location>
        <begin position="22"/>
        <end position="877"/>
    </location>
</feature>
<comment type="catalytic activity">
    <reaction evidence="1">
        <text>Hydrolysis of terminal non-reducing N-acetyl-D-hexosamine residues in N-acetyl-beta-D-hexosaminides.</text>
        <dbReference type="EC" id="3.2.1.52"/>
    </reaction>
</comment>
<dbReference type="GO" id="GO:0016020">
    <property type="term" value="C:membrane"/>
    <property type="evidence" value="ECO:0007669"/>
    <property type="project" value="TreeGrafter"/>
</dbReference>
<evidence type="ECO:0000256" key="2">
    <source>
        <dbReference type="ARBA" id="ARBA00006285"/>
    </source>
</evidence>
<evidence type="ECO:0000256" key="1">
    <source>
        <dbReference type="ARBA" id="ARBA00001231"/>
    </source>
</evidence>
<dbReference type="InterPro" id="IPR015883">
    <property type="entry name" value="Glyco_hydro_20_cat"/>
</dbReference>